<organism evidence="3 4">
    <name type="scientific">Roseibium polysiphoniae</name>
    <dbReference type="NCBI Taxonomy" id="2571221"/>
    <lineage>
        <taxon>Bacteria</taxon>
        <taxon>Pseudomonadati</taxon>
        <taxon>Pseudomonadota</taxon>
        <taxon>Alphaproteobacteria</taxon>
        <taxon>Hyphomicrobiales</taxon>
        <taxon>Stappiaceae</taxon>
        <taxon>Roseibium</taxon>
    </lineage>
</organism>
<protein>
    <submittedName>
        <fullName evidence="3">DUF2059 domain-containing protein</fullName>
    </submittedName>
</protein>
<dbReference type="RefSeq" id="WP_213214761.1">
    <property type="nucleotide sequence ID" value="NZ_JBDWBU010000186.1"/>
</dbReference>
<accession>A0A944CBI4</accession>
<proteinExistence type="predicted"/>
<evidence type="ECO:0000313" key="4">
    <source>
        <dbReference type="Proteomes" id="UP000705379"/>
    </source>
</evidence>
<sequence length="169" mass="18836">MKLKSLLTAGPFVGAALFLAGFLPLSAQAQEFSESHIEAARQVVKETKALRSFDDILPLLAEQTRTLFIQSDPSRTQEVVDVSTEVALKLAPRRSELNNMVYDVWARRFSEEELNQLAEFYRSPLGAKLAENGPTITALAIGAARQWQDKISTEMVTLVREELDKRAAE</sequence>
<dbReference type="Pfam" id="PF09832">
    <property type="entry name" value="DUF2059"/>
    <property type="match status" value="1"/>
</dbReference>
<dbReference type="AlphaFoldDB" id="A0A944CBI4"/>
<evidence type="ECO:0000256" key="1">
    <source>
        <dbReference type="SAM" id="SignalP"/>
    </source>
</evidence>
<name>A0A944CBI4_9HYPH</name>
<dbReference type="InterPro" id="IPR018637">
    <property type="entry name" value="DUF2059"/>
</dbReference>
<dbReference type="Proteomes" id="UP000705379">
    <property type="component" value="Unassembled WGS sequence"/>
</dbReference>
<feature type="signal peptide" evidence="1">
    <location>
        <begin position="1"/>
        <end position="29"/>
    </location>
</feature>
<evidence type="ECO:0000259" key="2">
    <source>
        <dbReference type="Pfam" id="PF09832"/>
    </source>
</evidence>
<comment type="caution">
    <text evidence="3">The sequence shown here is derived from an EMBL/GenBank/DDBJ whole genome shotgun (WGS) entry which is preliminary data.</text>
</comment>
<evidence type="ECO:0000313" key="3">
    <source>
        <dbReference type="EMBL" id="MBS8259083.1"/>
    </source>
</evidence>
<reference evidence="3" key="2">
    <citation type="journal article" date="2021" name="Microorganisms">
        <title>Bacterial Dimethylsulfoniopropionate Biosynthesis in the East China Sea.</title>
        <authorList>
            <person name="Liu J."/>
            <person name="Zhang Y."/>
            <person name="Liu J."/>
            <person name="Zhong H."/>
            <person name="Williams B.T."/>
            <person name="Zheng Y."/>
            <person name="Curson A.R.J."/>
            <person name="Sun C."/>
            <person name="Sun H."/>
            <person name="Song D."/>
            <person name="Wagner Mackenzie B."/>
            <person name="Bermejo Martinez A."/>
            <person name="Todd J.D."/>
            <person name="Zhang X.H."/>
        </authorList>
    </citation>
    <scope>NUCLEOTIDE SEQUENCE</scope>
    <source>
        <strain evidence="3">AESS21</strain>
    </source>
</reference>
<feature type="domain" description="DUF2059" evidence="2">
    <location>
        <begin position="96"/>
        <end position="153"/>
    </location>
</feature>
<feature type="chain" id="PRO_5036977718" evidence="1">
    <location>
        <begin position="30"/>
        <end position="169"/>
    </location>
</feature>
<gene>
    <name evidence="3" type="ORF">DYI23_02525</name>
</gene>
<reference evidence="3" key="1">
    <citation type="submission" date="2018-08" db="EMBL/GenBank/DDBJ databases">
        <authorList>
            <person name="Jin W."/>
            <person name="Wang H."/>
            <person name="Yang Y."/>
            <person name="Li M."/>
            <person name="Liu J."/>
        </authorList>
    </citation>
    <scope>NUCLEOTIDE SEQUENCE</scope>
    <source>
        <strain evidence="3">AESS21</strain>
    </source>
</reference>
<dbReference type="EMBL" id="QTKU01000001">
    <property type="protein sequence ID" value="MBS8259083.1"/>
    <property type="molecule type" value="Genomic_DNA"/>
</dbReference>
<keyword evidence="1" id="KW-0732">Signal</keyword>